<evidence type="ECO:0000256" key="2">
    <source>
        <dbReference type="SAM" id="Phobius"/>
    </source>
</evidence>
<feature type="transmembrane region" description="Helical" evidence="2">
    <location>
        <begin position="33"/>
        <end position="55"/>
    </location>
</feature>
<accession>A0ABS8Z6B6</accession>
<evidence type="ECO:0000256" key="1">
    <source>
        <dbReference type="SAM" id="MobiDB-lite"/>
    </source>
</evidence>
<feature type="region of interest" description="Disordered" evidence="1">
    <location>
        <begin position="181"/>
        <end position="213"/>
    </location>
</feature>
<evidence type="ECO:0000313" key="3">
    <source>
        <dbReference type="EMBL" id="MCE7003405.1"/>
    </source>
</evidence>
<keyword evidence="2" id="KW-0472">Membrane</keyword>
<name>A0ABS8Z6B6_9PSEU</name>
<organism evidence="3 4">
    <name type="scientific">Kibdelosporangium philippinense</name>
    <dbReference type="NCBI Taxonomy" id="211113"/>
    <lineage>
        <taxon>Bacteria</taxon>
        <taxon>Bacillati</taxon>
        <taxon>Actinomycetota</taxon>
        <taxon>Actinomycetes</taxon>
        <taxon>Pseudonocardiales</taxon>
        <taxon>Pseudonocardiaceae</taxon>
        <taxon>Kibdelosporangium</taxon>
    </lineage>
</organism>
<keyword evidence="2" id="KW-1133">Transmembrane helix</keyword>
<proteinExistence type="predicted"/>
<sequence length="213" mass="22729">MAEPEKPEADKSPEEPATETISPPTSKASRIRLIIAIGLAVVVLAGGGVALAIVASRPNPADIALQQEKAAARQVVEKFAVLLEKGRNEGSFSLSQADVQAVICAEEQQALDQEWRDREVKDLAKSYGPTPSSHLSITVKDIRIEGTKGRATLVGGTDNVRADQDYALVKEETGWKVCGVTFRPKPSTTLPQPTDFPTEPSTTVPSTSETPAQ</sequence>
<protein>
    <recommendedName>
        <fullName evidence="5">DUF4878 domain-containing protein</fullName>
    </recommendedName>
</protein>
<feature type="compositionally biased region" description="Low complexity" evidence="1">
    <location>
        <begin position="197"/>
        <end position="213"/>
    </location>
</feature>
<keyword evidence="2" id="KW-0812">Transmembrane</keyword>
<feature type="region of interest" description="Disordered" evidence="1">
    <location>
        <begin position="1"/>
        <end position="25"/>
    </location>
</feature>
<dbReference type="Proteomes" id="UP001521150">
    <property type="component" value="Unassembled WGS sequence"/>
</dbReference>
<feature type="compositionally biased region" description="Basic and acidic residues" evidence="1">
    <location>
        <begin position="1"/>
        <end position="14"/>
    </location>
</feature>
<evidence type="ECO:0008006" key="5">
    <source>
        <dbReference type="Google" id="ProtNLM"/>
    </source>
</evidence>
<comment type="caution">
    <text evidence="3">The sequence shown here is derived from an EMBL/GenBank/DDBJ whole genome shotgun (WGS) entry which is preliminary data.</text>
</comment>
<dbReference type="RefSeq" id="WP_233724932.1">
    <property type="nucleotide sequence ID" value="NZ_JAJVCN010000001.1"/>
</dbReference>
<evidence type="ECO:0000313" key="4">
    <source>
        <dbReference type="Proteomes" id="UP001521150"/>
    </source>
</evidence>
<reference evidence="3 4" key="1">
    <citation type="submission" date="2021-12" db="EMBL/GenBank/DDBJ databases">
        <title>Genome sequence of Kibdelosporangium philippinense ATCC 49844.</title>
        <authorList>
            <person name="Fedorov E.A."/>
            <person name="Omeragic M."/>
            <person name="Shalygina K.F."/>
            <person name="Maclea K.S."/>
        </authorList>
    </citation>
    <scope>NUCLEOTIDE SEQUENCE [LARGE SCALE GENOMIC DNA]</scope>
    <source>
        <strain evidence="3 4">ATCC 49844</strain>
    </source>
</reference>
<keyword evidence="4" id="KW-1185">Reference proteome</keyword>
<dbReference type="EMBL" id="JAJVCN010000001">
    <property type="protein sequence ID" value="MCE7003405.1"/>
    <property type="molecule type" value="Genomic_DNA"/>
</dbReference>
<gene>
    <name evidence="3" type="ORF">LWC34_11275</name>
</gene>